<protein>
    <submittedName>
        <fullName evidence="4">Macaca fascicularis brain cDNA clone: QtrA-16619, similar to human very low density lipoprotein receptor (VLDLR), mRNA, RefSeq: NM_003383.2</fullName>
    </submittedName>
</protein>
<dbReference type="InterPro" id="IPR002172">
    <property type="entry name" value="LDrepeatLR_classA_rpt"/>
</dbReference>
<evidence type="ECO:0000256" key="2">
    <source>
        <dbReference type="PROSITE-ProRule" id="PRU00124"/>
    </source>
</evidence>
<dbReference type="Gene3D" id="4.10.400.10">
    <property type="entry name" value="Low-density Lipoprotein Receptor"/>
    <property type="match status" value="1"/>
</dbReference>
<keyword evidence="1 2" id="KW-1015">Disulfide bond</keyword>
<evidence type="ECO:0000256" key="1">
    <source>
        <dbReference type="ARBA" id="ARBA00023157"/>
    </source>
</evidence>
<sequence>MGTSARWALWLLLALCWAPWESGATGTGRKAKCEPSQFQCTNGRCITLLWKCDGDEDCVDGSVAASQLYTPSVQPAKSSAALASASIRSGDVMGTLTARTAVMRSTVPLELADLTNLSVRMAAASMAAGSVMASETVSMVPMKSTAKMSISAWALENSNAEVENA</sequence>
<feature type="chain" id="PRO_5003709622" evidence="3">
    <location>
        <begin position="24"/>
        <end position="165"/>
    </location>
</feature>
<feature type="disulfide bond" evidence="2">
    <location>
        <begin position="40"/>
        <end position="58"/>
    </location>
</feature>
<dbReference type="Pfam" id="PF00057">
    <property type="entry name" value="Ldl_recept_a"/>
    <property type="match status" value="1"/>
</dbReference>
<feature type="disulfide bond" evidence="2">
    <location>
        <begin position="33"/>
        <end position="45"/>
    </location>
</feature>
<dbReference type="SMART" id="SM00192">
    <property type="entry name" value="LDLa"/>
    <property type="match status" value="1"/>
</dbReference>
<reference evidence="4" key="1">
    <citation type="journal article" date="2007" name="PLoS Biol.">
        <title>Rate of evolution in brain-expressed genes in humans and other primates.</title>
        <authorList>
            <person name="Wang H.-Y."/>
            <person name="Chien H.-C."/>
            <person name="Osada N."/>
            <person name="Hashimoto K."/>
            <person name="Sugano S."/>
            <person name="Gojobori T."/>
            <person name="Chou C.-K."/>
            <person name="Tsai S.-F."/>
            <person name="Wu C.-I."/>
            <person name="Shen C.-K.J."/>
        </authorList>
    </citation>
    <scope>NUCLEOTIDE SEQUENCE</scope>
</reference>
<keyword evidence="3" id="KW-0732">Signal</keyword>
<accession>I7GM08</accession>
<feature type="signal peptide" evidence="3">
    <location>
        <begin position="1"/>
        <end position="23"/>
    </location>
</feature>
<dbReference type="FunFam" id="4.10.400.10:FF:000057">
    <property type="entry name" value="Very low density lipoprotein receptor"/>
    <property type="match status" value="1"/>
</dbReference>
<keyword evidence="4" id="KW-0449">Lipoprotein</keyword>
<comment type="caution">
    <text evidence="2">Lacks conserved residue(s) required for the propagation of feature annotation.</text>
</comment>
<dbReference type="CDD" id="cd00112">
    <property type="entry name" value="LDLa"/>
    <property type="match status" value="1"/>
</dbReference>
<evidence type="ECO:0000256" key="3">
    <source>
        <dbReference type="SAM" id="SignalP"/>
    </source>
</evidence>
<name>I7GM08_MACFA</name>
<dbReference type="SUPFAM" id="SSF57424">
    <property type="entry name" value="LDL receptor-like module"/>
    <property type="match status" value="1"/>
</dbReference>
<dbReference type="EMBL" id="AB171746">
    <property type="protein sequence ID" value="BAE88809.1"/>
    <property type="molecule type" value="mRNA"/>
</dbReference>
<dbReference type="PROSITE" id="PS50068">
    <property type="entry name" value="LDLRA_2"/>
    <property type="match status" value="1"/>
</dbReference>
<dbReference type="AlphaFoldDB" id="I7GM08"/>
<keyword evidence="4" id="KW-0675">Receptor</keyword>
<dbReference type="InterPro" id="IPR036055">
    <property type="entry name" value="LDL_receptor-like_sf"/>
</dbReference>
<organism evidence="4">
    <name type="scientific">Macaca fascicularis</name>
    <name type="common">Crab-eating macaque</name>
    <name type="synonym">Cynomolgus monkey</name>
    <dbReference type="NCBI Taxonomy" id="9541"/>
    <lineage>
        <taxon>Eukaryota</taxon>
        <taxon>Metazoa</taxon>
        <taxon>Chordata</taxon>
        <taxon>Craniata</taxon>
        <taxon>Vertebrata</taxon>
        <taxon>Euteleostomi</taxon>
        <taxon>Mammalia</taxon>
        <taxon>Eutheria</taxon>
        <taxon>Euarchontoglires</taxon>
        <taxon>Primates</taxon>
        <taxon>Haplorrhini</taxon>
        <taxon>Catarrhini</taxon>
        <taxon>Cercopithecidae</taxon>
        <taxon>Cercopithecinae</taxon>
        <taxon>Macaca</taxon>
    </lineage>
</organism>
<proteinExistence type="evidence at transcript level"/>
<evidence type="ECO:0000313" key="4">
    <source>
        <dbReference type="EMBL" id="BAE88809.1"/>
    </source>
</evidence>